<dbReference type="Pfam" id="PF00172">
    <property type="entry name" value="Zn_clus"/>
    <property type="match status" value="1"/>
</dbReference>
<evidence type="ECO:0000313" key="4">
    <source>
        <dbReference type="EMBL" id="KAH7073234.1"/>
    </source>
</evidence>
<accession>A0A8K0QXA2</accession>
<dbReference type="PANTHER" id="PTHR47431">
    <property type="entry name" value="ZN(II)2CYS6 TRANSCRIPTION FACTOR (EUROFUNG)-RELATED"/>
    <property type="match status" value="1"/>
</dbReference>
<name>A0A8K0QXA2_9PLEO</name>
<dbReference type="CDD" id="cd00067">
    <property type="entry name" value="GAL4"/>
    <property type="match status" value="1"/>
</dbReference>
<dbReference type="OrthoDB" id="10067394at2759"/>
<sequence length="597" mass="66844">MNISISQPDSISRQTRRPIQRVRLACIQCRARKVKCDATLPECRRCLADGKICEFQKSRRGGRPRRPAAVGAHSKVNDPPALSEDLFPSIDPWKEQDVINILGRHSSGSEFSASSIPSSADSPIDITTAGVGRYTQGQIDQLLANYFVYFHVAHPCVLPRWSLQVQLVTDATAGEVLLPVLLYIGSIFTHIVDSIPLATAACKAIQSARSRPGMASPYHIQALLLYSIAVYASNEPERGRRLLDEAIDGALSIEMHKAEFASQHSQGDAVIEESWRRTWWSLYITDAHLAGSTHSYPTQTGAAEITAHLPCEEQQYQSGDIPNPATLRSYRMREFCDVEFSSFAHLIGFTMGVNDALATRRIEDLDNAKSIAKKLDTVMTAWCSLLPESKRRIIRHDGSVDELMFKANILMHTYIVDVHRQLSKLKYFAIESISKCVPPPPPESNDSIKDEAHVHTAKILYSTDKLNSLLTLPTRFTEHTPFIICMISLMTIAQLSACRYILQEPQLSLEREKIRLNMGVLKMMGEVWASGHREYRAMGIIAREILNLQDEEIHIPETTPIMPLDALDLNFDFDVDWGCESFANLNALEFTTELVPA</sequence>
<evidence type="ECO:0000313" key="5">
    <source>
        <dbReference type="Proteomes" id="UP000813461"/>
    </source>
</evidence>
<reference evidence="4" key="1">
    <citation type="journal article" date="2021" name="Nat. Commun.">
        <title>Genetic determinants of endophytism in the Arabidopsis root mycobiome.</title>
        <authorList>
            <person name="Mesny F."/>
            <person name="Miyauchi S."/>
            <person name="Thiergart T."/>
            <person name="Pickel B."/>
            <person name="Atanasova L."/>
            <person name="Karlsson M."/>
            <person name="Huettel B."/>
            <person name="Barry K.W."/>
            <person name="Haridas S."/>
            <person name="Chen C."/>
            <person name="Bauer D."/>
            <person name="Andreopoulos W."/>
            <person name="Pangilinan J."/>
            <person name="LaButti K."/>
            <person name="Riley R."/>
            <person name="Lipzen A."/>
            <person name="Clum A."/>
            <person name="Drula E."/>
            <person name="Henrissat B."/>
            <person name="Kohler A."/>
            <person name="Grigoriev I.V."/>
            <person name="Martin F.M."/>
            <person name="Hacquard S."/>
        </authorList>
    </citation>
    <scope>NUCLEOTIDE SEQUENCE</scope>
    <source>
        <strain evidence="4">MPI-SDFR-AT-0120</strain>
    </source>
</reference>
<dbReference type="InterPro" id="IPR036864">
    <property type="entry name" value="Zn2-C6_fun-type_DNA-bd_sf"/>
</dbReference>
<dbReference type="PROSITE" id="PS50048">
    <property type="entry name" value="ZN2_CY6_FUNGAL_2"/>
    <property type="match status" value="1"/>
</dbReference>
<dbReference type="InterPro" id="IPR001138">
    <property type="entry name" value="Zn2Cys6_DnaBD"/>
</dbReference>
<dbReference type="AlphaFoldDB" id="A0A8K0QXA2"/>
<dbReference type="CDD" id="cd12148">
    <property type="entry name" value="fungal_TF_MHR"/>
    <property type="match status" value="1"/>
</dbReference>
<dbReference type="InterPro" id="IPR007219">
    <property type="entry name" value="XnlR_reg_dom"/>
</dbReference>
<comment type="caution">
    <text evidence="4">The sequence shown here is derived from an EMBL/GenBank/DDBJ whole genome shotgun (WGS) entry which is preliminary data.</text>
</comment>
<proteinExistence type="predicted"/>
<dbReference type="Proteomes" id="UP000813461">
    <property type="component" value="Unassembled WGS sequence"/>
</dbReference>
<organism evidence="4 5">
    <name type="scientific">Paraphoma chrysanthemicola</name>
    <dbReference type="NCBI Taxonomy" id="798071"/>
    <lineage>
        <taxon>Eukaryota</taxon>
        <taxon>Fungi</taxon>
        <taxon>Dikarya</taxon>
        <taxon>Ascomycota</taxon>
        <taxon>Pezizomycotina</taxon>
        <taxon>Dothideomycetes</taxon>
        <taxon>Pleosporomycetidae</taxon>
        <taxon>Pleosporales</taxon>
        <taxon>Pleosporineae</taxon>
        <taxon>Phaeosphaeriaceae</taxon>
        <taxon>Paraphoma</taxon>
    </lineage>
</organism>
<dbReference type="PROSITE" id="PS00463">
    <property type="entry name" value="ZN2_CY6_FUNGAL_1"/>
    <property type="match status" value="1"/>
</dbReference>
<protein>
    <submittedName>
        <fullName evidence="4">C6 transcription factor</fullName>
    </submittedName>
</protein>
<dbReference type="EMBL" id="JAGMVJ010000022">
    <property type="protein sequence ID" value="KAH7073234.1"/>
    <property type="molecule type" value="Genomic_DNA"/>
</dbReference>
<dbReference type="GO" id="GO:0008270">
    <property type="term" value="F:zinc ion binding"/>
    <property type="evidence" value="ECO:0007669"/>
    <property type="project" value="InterPro"/>
</dbReference>
<dbReference type="Gene3D" id="4.10.240.10">
    <property type="entry name" value="Zn(2)-C6 fungal-type DNA-binding domain"/>
    <property type="match status" value="1"/>
</dbReference>
<evidence type="ECO:0000256" key="2">
    <source>
        <dbReference type="ARBA" id="ARBA00023242"/>
    </source>
</evidence>
<dbReference type="SUPFAM" id="SSF57701">
    <property type="entry name" value="Zn2/Cys6 DNA-binding domain"/>
    <property type="match status" value="1"/>
</dbReference>
<keyword evidence="5" id="KW-1185">Reference proteome</keyword>
<keyword evidence="1" id="KW-0479">Metal-binding</keyword>
<dbReference type="GO" id="GO:0006351">
    <property type="term" value="P:DNA-templated transcription"/>
    <property type="evidence" value="ECO:0007669"/>
    <property type="project" value="InterPro"/>
</dbReference>
<dbReference type="GO" id="GO:0000981">
    <property type="term" value="F:DNA-binding transcription factor activity, RNA polymerase II-specific"/>
    <property type="evidence" value="ECO:0007669"/>
    <property type="project" value="InterPro"/>
</dbReference>
<evidence type="ECO:0000256" key="1">
    <source>
        <dbReference type="ARBA" id="ARBA00022723"/>
    </source>
</evidence>
<dbReference type="GO" id="GO:0003677">
    <property type="term" value="F:DNA binding"/>
    <property type="evidence" value="ECO:0007669"/>
    <property type="project" value="InterPro"/>
</dbReference>
<dbReference type="Pfam" id="PF04082">
    <property type="entry name" value="Fungal_trans"/>
    <property type="match status" value="1"/>
</dbReference>
<dbReference type="SMART" id="SM00066">
    <property type="entry name" value="GAL4"/>
    <property type="match status" value="1"/>
</dbReference>
<keyword evidence="2" id="KW-0539">Nucleus</keyword>
<dbReference type="PANTHER" id="PTHR47431:SF4">
    <property type="entry name" value="ZN(II)2CYS6 TRANSCRIPTION FACTOR (EUROFUNG)"/>
    <property type="match status" value="1"/>
</dbReference>
<feature type="domain" description="Zn(2)-C6 fungal-type" evidence="3">
    <location>
        <begin position="25"/>
        <end position="55"/>
    </location>
</feature>
<evidence type="ECO:0000259" key="3">
    <source>
        <dbReference type="PROSITE" id="PS50048"/>
    </source>
</evidence>
<gene>
    <name evidence="4" type="ORF">FB567DRAFT_537342</name>
</gene>